<name>A0A2M9CDE1_9CELL</name>
<organism evidence="2 3">
    <name type="scientific">Sediminihabitans luteus</name>
    <dbReference type="NCBI Taxonomy" id="1138585"/>
    <lineage>
        <taxon>Bacteria</taxon>
        <taxon>Bacillati</taxon>
        <taxon>Actinomycetota</taxon>
        <taxon>Actinomycetes</taxon>
        <taxon>Micrococcales</taxon>
        <taxon>Cellulomonadaceae</taxon>
        <taxon>Sediminihabitans</taxon>
    </lineage>
</organism>
<accession>A0A2M9CDE1</accession>
<feature type="signal peptide" evidence="1">
    <location>
        <begin position="1"/>
        <end position="32"/>
    </location>
</feature>
<keyword evidence="1" id="KW-0732">Signal</keyword>
<dbReference type="EMBL" id="PGFE01000004">
    <property type="protein sequence ID" value="PJJ69913.1"/>
    <property type="molecule type" value="Genomic_DNA"/>
</dbReference>
<gene>
    <name evidence="2" type="ORF">CLV28_2390</name>
</gene>
<dbReference type="Proteomes" id="UP000231693">
    <property type="component" value="Unassembled WGS sequence"/>
</dbReference>
<comment type="caution">
    <text evidence="2">The sequence shown here is derived from an EMBL/GenBank/DDBJ whole genome shotgun (WGS) entry which is preliminary data.</text>
</comment>
<dbReference type="GO" id="GO:0005975">
    <property type="term" value="P:carbohydrate metabolic process"/>
    <property type="evidence" value="ECO:0007669"/>
    <property type="project" value="UniProtKB-ARBA"/>
</dbReference>
<protein>
    <recommendedName>
        <fullName evidence="4">Ig-like protein group 3</fullName>
    </recommendedName>
</protein>
<dbReference type="Gene3D" id="2.60.40.10">
    <property type="entry name" value="Immunoglobulins"/>
    <property type="match status" value="1"/>
</dbReference>
<keyword evidence="3" id="KW-1185">Reference proteome</keyword>
<evidence type="ECO:0000313" key="3">
    <source>
        <dbReference type="Proteomes" id="UP000231693"/>
    </source>
</evidence>
<dbReference type="Pfam" id="PF17957">
    <property type="entry name" value="Big_7"/>
    <property type="match status" value="1"/>
</dbReference>
<evidence type="ECO:0000313" key="2">
    <source>
        <dbReference type="EMBL" id="PJJ69913.1"/>
    </source>
</evidence>
<feature type="chain" id="PRO_5014670380" description="Ig-like protein group 3" evidence="1">
    <location>
        <begin position="33"/>
        <end position="820"/>
    </location>
</feature>
<sequence>MPISRKLWLGPTALAATCVTAFGIVAAPAAVAAESSGPSIDVKSESVGTDGRYRSVSFKLHDADKVVGLSLNGTPKPVTANQWSDLNGVKPGVYGAVEGANTLVVTDALGNATTLVFTLDTTGPQVTVKDGALGANGVYRNVSFKLHDGAKVDRLTLNGVEKDLTDNVWSDLNGVKPGTFGAVEGLNKLVVTDALGNATTLVFTLDTTGPDATVKDGAEGADGVYRNVSFKLHDANKVDRLTLNGVEKDLTDNVWSDLNGVKPGAFGAVEGLNTLVLFDVAGNSTTVTFTLDTTGPEVTVKPESDGTDGVYRNVSFKLHDANKVDRLTLNGVEKNLTDNAWSDLNGVKPGTFGAVEGLNTLVVSDVLGNSTTVTFTLEVEKVADTTRPVVRIVTPETDAVVTSAAAGDVQIDASDDTSLRRVAANLYYKDGGFFKNIGSTSATTALASAAWNGGWKLPAGLPEGVYTIRAGAHDTSDNWGGAERTITVDDTAPVLSVPAGPVLVSGTHTFAVSQVEANPDWSYVEIDQIGADGKWVKKVGQRFEGVNDLGFTVDTATLADGVRTQLKVTSVDAAGHRVSKTVEVVVDNAAPVISVPAGPVLVGGTHTFAVSQVEAHPERAYVEIDQIVDGKWVKKAGQWFTGTNDLAFTVDTTALVDGARTQLKVTSYDAAGNKSGASTEVVVDNTAPAITVPAASTVSGTHTFDVSQVEAHPERTYVEIDQIVDGTWAKKSGQWFTGSNEFGFTVDTTALVDGARTQVKVTSYDAVGNKSSATVEVTVDNAPAAVTTPATPLKPAKFDVQAAINALIAQILKMLSSFGR</sequence>
<reference evidence="2 3" key="1">
    <citation type="submission" date="2017-11" db="EMBL/GenBank/DDBJ databases">
        <title>Genomic Encyclopedia of Archaeal and Bacterial Type Strains, Phase II (KMG-II): From Individual Species to Whole Genera.</title>
        <authorList>
            <person name="Goeker M."/>
        </authorList>
    </citation>
    <scope>NUCLEOTIDE SEQUENCE [LARGE SCALE GENOMIC DNA]</scope>
    <source>
        <strain evidence="2 3">DSM 25478</strain>
    </source>
</reference>
<dbReference type="AlphaFoldDB" id="A0A2M9CDE1"/>
<proteinExistence type="predicted"/>
<dbReference type="InterPro" id="IPR013783">
    <property type="entry name" value="Ig-like_fold"/>
</dbReference>
<evidence type="ECO:0000256" key="1">
    <source>
        <dbReference type="SAM" id="SignalP"/>
    </source>
</evidence>
<evidence type="ECO:0008006" key="4">
    <source>
        <dbReference type="Google" id="ProtNLM"/>
    </source>
</evidence>
<dbReference type="RefSeq" id="WP_203968170.1">
    <property type="nucleotide sequence ID" value="NZ_BOOX01000007.1"/>
</dbReference>